<dbReference type="RefSeq" id="WP_191155490.1">
    <property type="nucleotide sequence ID" value="NZ_JACXAI010000002.1"/>
</dbReference>
<gene>
    <name evidence="1" type="ORF">IC621_02765</name>
</gene>
<sequence length="48" mass="5506">MKKKESPLRVGKETYGTMKIEEAFKKALEPYFKGELKVSVKDSKELGK</sequence>
<dbReference type="Proteomes" id="UP000626844">
    <property type="component" value="Unassembled WGS sequence"/>
</dbReference>
<protein>
    <submittedName>
        <fullName evidence="1">Uncharacterized protein</fullName>
    </submittedName>
</protein>
<organism evidence="1 2">
    <name type="scientific">Metabacillus arenae</name>
    <dbReference type="NCBI Taxonomy" id="2771434"/>
    <lineage>
        <taxon>Bacteria</taxon>
        <taxon>Bacillati</taxon>
        <taxon>Bacillota</taxon>
        <taxon>Bacilli</taxon>
        <taxon>Bacillales</taxon>
        <taxon>Bacillaceae</taxon>
        <taxon>Metabacillus</taxon>
    </lineage>
</organism>
<evidence type="ECO:0000313" key="2">
    <source>
        <dbReference type="Proteomes" id="UP000626844"/>
    </source>
</evidence>
<dbReference type="EMBL" id="JACXAI010000002">
    <property type="protein sequence ID" value="MBD1379142.1"/>
    <property type="molecule type" value="Genomic_DNA"/>
</dbReference>
<evidence type="ECO:0000313" key="1">
    <source>
        <dbReference type="EMBL" id="MBD1379142.1"/>
    </source>
</evidence>
<dbReference type="AlphaFoldDB" id="A0A926RWG3"/>
<reference evidence="1" key="1">
    <citation type="submission" date="2020-09" db="EMBL/GenBank/DDBJ databases">
        <title>A novel bacterium of genus Bacillus, isolated from South China Sea.</title>
        <authorList>
            <person name="Huang H."/>
            <person name="Mo K."/>
            <person name="Hu Y."/>
        </authorList>
    </citation>
    <scope>NUCLEOTIDE SEQUENCE</scope>
    <source>
        <strain evidence="1">IB182487</strain>
    </source>
</reference>
<keyword evidence="2" id="KW-1185">Reference proteome</keyword>
<proteinExistence type="predicted"/>
<comment type="caution">
    <text evidence="1">The sequence shown here is derived from an EMBL/GenBank/DDBJ whole genome shotgun (WGS) entry which is preliminary data.</text>
</comment>
<accession>A0A926RWG3</accession>
<name>A0A926RWG3_9BACI</name>